<dbReference type="OMA" id="FEISNYH"/>
<dbReference type="AlphaFoldDB" id="A0A3P6TBC0"/>
<proteinExistence type="predicted"/>
<evidence type="ECO:0000313" key="2">
    <source>
        <dbReference type="EMBL" id="VDK82357.1"/>
    </source>
</evidence>
<dbReference type="Proteomes" id="UP000277928">
    <property type="component" value="Unassembled WGS sequence"/>
</dbReference>
<organism evidence="2 3">
    <name type="scientific">Litomosoides sigmodontis</name>
    <name type="common">Filarial nematode worm</name>
    <dbReference type="NCBI Taxonomy" id="42156"/>
    <lineage>
        <taxon>Eukaryota</taxon>
        <taxon>Metazoa</taxon>
        <taxon>Ecdysozoa</taxon>
        <taxon>Nematoda</taxon>
        <taxon>Chromadorea</taxon>
        <taxon>Rhabditida</taxon>
        <taxon>Spirurina</taxon>
        <taxon>Spiruromorpha</taxon>
        <taxon>Filarioidea</taxon>
        <taxon>Onchocercidae</taxon>
        <taxon>Litomosoides</taxon>
    </lineage>
</organism>
<reference evidence="2 3" key="1">
    <citation type="submission" date="2018-08" db="EMBL/GenBank/DDBJ databases">
        <authorList>
            <person name="Laetsch R D."/>
            <person name="Stevens L."/>
            <person name="Kumar S."/>
            <person name="Blaxter L. M."/>
        </authorList>
    </citation>
    <scope>NUCLEOTIDE SEQUENCE [LARGE SCALE GENOMIC DNA]</scope>
</reference>
<feature type="compositionally biased region" description="Low complexity" evidence="1">
    <location>
        <begin position="163"/>
        <end position="181"/>
    </location>
</feature>
<feature type="compositionally biased region" description="Polar residues" evidence="1">
    <location>
        <begin position="57"/>
        <end position="67"/>
    </location>
</feature>
<sequence>MTTKKSTKNELKEKLGLLTRGRKKEQQQKITATKQKLKNLKRSESSTKKRTRKADSSKQSTKLSATTKGREKKKSCSVDGTTGGNTEMLKKKKWIRNQLEDREIFENSKFEISNYHATGLSASITHTPLEVSLTKKGGDDIAGKKLRSKFENDDEDDTLFNVDPLMPDLDLPSLRLNAKTE</sequence>
<dbReference type="OrthoDB" id="5847884at2759"/>
<evidence type="ECO:0000313" key="3">
    <source>
        <dbReference type="Proteomes" id="UP000277928"/>
    </source>
</evidence>
<protein>
    <submittedName>
        <fullName evidence="2">Uncharacterized protein</fullName>
    </submittedName>
</protein>
<feature type="region of interest" description="Disordered" evidence="1">
    <location>
        <begin position="1"/>
        <end position="92"/>
    </location>
</feature>
<gene>
    <name evidence="2" type="ORF">NLS_LOCUS5713</name>
</gene>
<dbReference type="EMBL" id="UYRX01000446">
    <property type="protein sequence ID" value="VDK82357.1"/>
    <property type="molecule type" value="Genomic_DNA"/>
</dbReference>
<keyword evidence="3" id="KW-1185">Reference proteome</keyword>
<evidence type="ECO:0000256" key="1">
    <source>
        <dbReference type="SAM" id="MobiDB-lite"/>
    </source>
</evidence>
<name>A0A3P6TBC0_LITSI</name>
<feature type="region of interest" description="Disordered" evidence="1">
    <location>
        <begin position="161"/>
        <end position="181"/>
    </location>
</feature>
<accession>A0A3P6TBC0</accession>